<keyword evidence="2" id="KW-1185">Reference proteome</keyword>
<reference evidence="1" key="1">
    <citation type="journal article" date="2022" name="Int. J. Mol. Sci.">
        <title>Draft Genome of Tanacetum Coccineum: Genomic Comparison of Closely Related Tanacetum-Family Plants.</title>
        <authorList>
            <person name="Yamashiro T."/>
            <person name="Shiraishi A."/>
            <person name="Nakayama K."/>
            <person name="Satake H."/>
        </authorList>
    </citation>
    <scope>NUCLEOTIDE SEQUENCE</scope>
</reference>
<reference evidence="1" key="2">
    <citation type="submission" date="2022-01" db="EMBL/GenBank/DDBJ databases">
        <authorList>
            <person name="Yamashiro T."/>
            <person name="Shiraishi A."/>
            <person name="Satake H."/>
            <person name="Nakayama K."/>
        </authorList>
    </citation>
    <scope>NUCLEOTIDE SEQUENCE</scope>
</reference>
<dbReference type="EMBL" id="BQNB010014014">
    <property type="protein sequence ID" value="GJT22960.1"/>
    <property type="molecule type" value="Genomic_DNA"/>
</dbReference>
<accession>A0ABQ5C785</accession>
<name>A0ABQ5C785_9ASTR</name>
<evidence type="ECO:0000313" key="1">
    <source>
        <dbReference type="EMBL" id="GJT22960.1"/>
    </source>
</evidence>
<protein>
    <submittedName>
        <fullName evidence="1">Uncharacterized protein</fullName>
    </submittedName>
</protein>
<dbReference type="Proteomes" id="UP001151760">
    <property type="component" value="Unassembled WGS sequence"/>
</dbReference>
<proteinExistence type="predicted"/>
<sequence>MCCDDAYRVTPRDSALAGCDTHHGIDLWLQVQIFYDHVRPATRRAIDHSGGKLCDKSAKESWELTEDLALNDNEKAHLAPKPSVKVNNISSSCEICGGPHDTQCCMENPEQAFVDYASSRRDEARGKWFTFKPEKNTLGDTYNPSWKSQPNLRLVPLYFVIFDFEPLSLSFDFGFTAALAVLVIGASQSRQHGKSESDSYYLSD</sequence>
<organism evidence="1 2">
    <name type="scientific">Tanacetum coccineum</name>
    <dbReference type="NCBI Taxonomy" id="301880"/>
    <lineage>
        <taxon>Eukaryota</taxon>
        <taxon>Viridiplantae</taxon>
        <taxon>Streptophyta</taxon>
        <taxon>Embryophyta</taxon>
        <taxon>Tracheophyta</taxon>
        <taxon>Spermatophyta</taxon>
        <taxon>Magnoliopsida</taxon>
        <taxon>eudicotyledons</taxon>
        <taxon>Gunneridae</taxon>
        <taxon>Pentapetalae</taxon>
        <taxon>asterids</taxon>
        <taxon>campanulids</taxon>
        <taxon>Asterales</taxon>
        <taxon>Asteraceae</taxon>
        <taxon>Asteroideae</taxon>
        <taxon>Anthemideae</taxon>
        <taxon>Anthemidinae</taxon>
        <taxon>Tanacetum</taxon>
    </lineage>
</organism>
<evidence type="ECO:0000313" key="2">
    <source>
        <dbReference type="Proteomes" id="UP001151760"/>
    </source>
</evidence>
<gene>
    <name evidence="1" type="ORF">Tco_0892897</name>
</gene>
<comment type="caution">
    <text evidence="1">The sequence shown here is derived from an EMBL/GenBank/DDBJ whole genome shotgun (WGS) entry which is preliminary data.</text>
</comment>